<dbReference type="GO" id="GO:0016746">
    <property type="term" value="F:acyltransferase activity"/>
    <property type="evidence" value="ECO:0007669"/>
    <property type="project" value="UniProtKB-KW"/>
</dbReference>
<dbReference type="InterPro" id="IPR051321">
    <property type="entry name" value="PHA/PHB_synthase"/>
</dbReference>
<dbReference type="AlphaFoldDB" id="A0A318T3V7"/>
<dbReference type="EMBL" id="QJTF01000003">
    <property type="protein sequence ID" value="PYE89553.1"/>
    <property type="molecule type" value="Genomic_DNA"/>
</dbReference>
<keyword evidence="8" id="KW-1185">Reference proteome</keyword>
<feature type="domain" description="Poly-beta-hydroxybutyrate polymerase N-terminal" evidence="6">
    <location>
        <begin position="125"/>
        <end position="297"/>
    </location>
</feature>
<keyword evidence="3" id="KW-0808">Transferase</keyword>
<evidence type="ECO:0000256" key="1">
    <source>
        <dbReference type="ARBA" id="ARBA00004496"/>
    </source>
</evidence>
<dbReference type="Proteomes" id="UP000247454">
    <property type="component" value="Unassembled WGS sequence"/>
</dbReference>
<keyword evidence="4" id="KW-0012">Acyltransferase</keyword>
<gene>
    <name evidence="7" type="ORF">C7477_10360</name>
</gene>
<evidence type="ECO:0000259" key="6">
    <source>
        <dbReference type="Pfam" id="PF07167"/>
    </source>
</evidence>
<dbReference type="GO" id="GO:0005737">
    <property type="term" value="C:cytoplasm"/>
    <property type="evidence" value="ECO:0007669"/>
    <property type="project" value="UniProtKB-SubCell"/>
</dbReference>
<dbReference type="PANTHER" id="PTHR36837">
    <property type="entry name" value="POLY(3-HYDROXYALKANOATE) POLYMERASE SUBUNIT PHAC"/>
    <property type="match status" value="1"/>
</dbReference>
<evidence type="ECO:0000256" key="2">
    <source>
        <dbReference type="ARBA" id="ARBA00022490"/>
    </source>
</evidence>
<dbReference type="GO" id="GO:0042619">
    <property type="term" value="P:poly-hydroxybutyrate biosynthetic process"/>
    <property type="evidence" value="ECO:0007669"/>
    <property type="project" value="InterPro"/>
</dbReference>
<keyword evidence="2" id="KW-0963">Cytoplasm</keyword>
<feature type="region of interest" description="Disordered" evidence="5">
    <location>
        <begin position="1"/>
        <end position="21"/>
    </location>
</feature>
<dbReference type="InterPro" id="IPR010941">
    <property type="entry name" value="PhaC_N"/>
</dbReference>
<dbReference type="SUPFAM" id="SSF53474">
    <property type="entry name" value="alpha/beta-Hydrolases"/>
    <property type="match status" value="1"/>
</dbReference>
<organism evidence="7 8">
    <name type="scientific">Phyllobacterium leguminum</name>
    <dbReference type="NCBI Taxonomy" id="314237"/>
    <lineage>
        <taxon>Bacteria</taxon>
        <taxon>Pseudomonadati</taxon>
        <taxon>Pseudomonadota</taxon>
        <taxon>Alphaproteobacteria</taxon>
        <taxon>Hyphomicrobiales</taxon>
        <taxon>Phyllobacteriaceae</taxon>
        <taxon>Phyllobacterium</taxon>
    </lineage>
</organism>
<comment type="caution">
    <text evidence="7">The sequence shown here is derived from an EMBL/GenBank/DDBJ whole genome shotgun (WGS) entry which is preliminary data.</text>
</comment>
<evidence type="ECO:0000313" key="7">
    <source>
        <dbReference type="EMBL" id="PYE89553.1"/>
    </source>
</evidence>
<dbReference type="PANTHER" id="PTHR36837:SF5">
    <property type="entry name" value="POLY-3-HYDROXYBUTYRATE SYNTHASE"/>
    <property type="match status" value="1"/>
</dbReference>
<dbReference type="InterPro" id="IPR029058">
    <property type="entry name" value="AB_hydrolase_fold"/>
</dbReference>
<protein>
    <submittedName>
        <fullName evidence="7">Polyhydroxyalkanoate synthase</fullName>
    </submittedName>
</protein>
<dbReference type="InterPro" id="IPR010963">
    <property type="entry name" value="PHA_synth_I"/>
</dbReference>
<evidence type="ECO:0000256" key="5">
    <source>
        <dbReference type="SAM" id="MobiDB-lite"/>
    </source>
</evidence>
<dbReference type="Gene3D" id="3.40.50.1820">
    <property type="entry name" value="alpha/beta hydrolase"/>
    <property type="match status" value="1"/>
</dbReference>
<accession>A0A318T3V7</accession>
<evidence type="ECO:0000313" key="8">
    <source>
        <dbReference type="Proteomes" id="UP000247454"/>
    </source>
</evidence>
<dbReference type="Pfam" id="PF07167">
    <property type="entry name" value="PhaC_N"/>
    <property type="match status" value="1"/>
</dbReference>
<dbReference type="OrthoDB" id="7208816at2"/>
<reference evidence="7 8" key="1">
    <citation type="submission" date="2018-06" db="EMBL/GenBank/DDBJ databases">
        <title>Genomic Encyclopedia of Type Strains, Phase III (KMG-III): the genomes of soil and plant-associated and newly described type strains.</title>
        <authorList>
            <person name="Whitman W."/>
        </authorList>
    </citation>
    <scope>NUCLEOTIDE SEQUENCE [LARGE SCALE GENOMIC DNA]</scope>
    <source>
        <strain evidence="7 8">ORS 1419</strain>
    </source>
</reference>
<name>A0A318T3V7_9HYPH</name>
<comment type="subcellular location">
    <subcellularLocation>
        <location evidence="1">Cytoplasm</location>
    </subcellularLocation>
</comment>
<dbReference type="NCBIfam" id="TIGR01838">
    <property type="entry name" value="PHA_synth_I"/>
    <property type="match status" value="1"/>
</dbReference>
<sequence>MADTGYRNDGNASDENVGHPTIDDYLIKDPESFALNLARMIEQAGKAAAAWAEPREKGLKNGDADEPLTDMVRTLSQFLEFWLSNPARTLEAQTRLFSSFLSIWTNSIRRMAGETVEPVAIPEPKDKRFRDEDWVKNPFFDFLKQAYLIAGKWADDLIEKTDGLDDHTKRKAAFYVRQFVHAASPANFVFTNPELFKETVAASGMNLVNGMRMLTEDIIAGNGDLRLRQADYRHFRLGETVATTPGKVVARNDLVEIIQYAPATEEVFKRPLLICPPWINKFYILDLTPEKSFIRWLVAQGHTVFVISWVNPDARHAKKGWEAYIEEGILFALDTIEKRTGERKINAIGYCVGGTLLCAALALIVKRGDERVKTATLLTTQVDFEHAGDLKIFVDEEQVRALEAAMAKDGYLDGTKMLGVFNMLRSSDLIWPYVVNNYIRGKEPVPFDLLYWNADATRMSAANHSFYLRNCYLENRLSRGEMVLGGQEISLRDVGVPVYSLAARDDHIAPAPSVFAGSRCFGGDVTYVLAGSGHIAGVVNPPDRRKYQYWTGGKPEGAYGDWLNDSQEHAGSWWPHWQEWIETQSRKKADARHFQPGDPDLIDDAPGAYVRMRI</sequence>
<evidence type="ECO:0000256" key="4">
    <source>
        <dbReference type="ARBA" id="ARBA00023315"/>
    </source>
</evidence>
<evidence type="ECO:0000256" key="3">
    <source>
        <dbReference type="ARBA" id="ARBA00022679"/>
    </source>
</evidence>
<proteinExistence type="predicted"/>
<dbReference type="RefSeq" id="WP_110748952.1">
    <property type="nucleotide sequence ID" value="NZ_QJTF01000003.1"/>
</dbReference>